<accession>A0AAV0WV24</accession>
<dbReference type="Proteomes" id="UP001160148">
    <property type="component" value="Unassembled WGS sequence"/>
</dbReference>
<organism evidence="2 3">
    <name type="scientific">Macrosiphum euphorbiae</name>
    <name type="common">potato aphid</name>
    <dbReference type="NCBI Taxonomy" id="13131"/>
    <lineage>
        <taxon>Eukaryota</taxon>
        <taxon>Metazoa</taxon>
        <taxon>Ecdysozoa</taxon>
        <taxon>Arthropoda</taxon>
        <taxon>Hexapoda</taxon>
        <taxon>Insecta</taxon>
        <taxon>Pterygota</taxon>
        <taxon>Neoptera</taxon>
        <taxon>Paraneoptera</taxon>
        <taxon>Hemiptera</taxon>
        <taxon>Sternorrhyncha</taxon>
        <taxon>Aphidomorpha</taxon>
        <taxon>Aphidoidea</taxon>
        <taxon>Aphididae</taxon>
        <taxon>Macrosiphini</taxon>
        <taxon>Macrosiphum</taxon>
    </lineage>
</organism>
<keyword evidence="3" id="KW-1185">Reference proteome</keyword>
<feature type="compositionally biased region" description="Acidic residues" evidence="1">
    <location>
        <begin position="1"/>
        <end position="19"/>
    </location>
</feature>
<dbReference type="EMBL" id="CARXXK010000002">
    <property type="protein sequence ID" value="CAI6359367.1"/>
    <property type="molecule type" value="Genomic_DNA"/>
</dbReference>
<comment type="caution">
    <text evidence="2">The sequence shown here is derived from an EMBL/GenBank/DDBJ whole genome shotgun (WGS) entry which is preliminary data.</text>
</comment>
<proteinExistence type="predicted"/>
<name>A0AAV0WV24_9HEMI</name>
<evidence type="ECO:0000313" key="2">
    <source>
        <dbReference type="EMBL" id="CAI6359367.1"/>
    </source>
</evidence>
<evidence type="ECO:0000256" key="1">
    <source>
        <dbReference type="SAM" id="MobiDB-lite"/>
    </source>
</evidence>
<dbReference type="AlphaFoldDB" id="A0AAV0WV24"/>
<protein>
    <submittedName>
        <fullName evidence="2">Uncharacterized protein</fullName>
    </submittedName>
</protein>
<gene>
    <name evidence="2" type="ORF">MEUPH1_LOCUS14787</name>
</gene>
<evidence type="ECO:0000313" key="3">
    <source>
        <dbReference type="Proteomes" id="UP001160148"/>
    </source>
</evidence>
<feature type="region of interest" description="Disordered" evidence="1">
    <location>
        <begin position="1"/>
        <end position="42"/>
    </location>
</feature>
<sequence length="123" mass="14065">MDFVDESDGGSEEDSDENVDNLHADEAEVDEPQSGEPEGKQASYNVGDFVIELFENNTFPGRITATREKGAEVDCMEKRSKSWRCPTKKDCIEYEWGDDYGKIEPPKLCKRNFFRVPDLDEFV</sequence>
<reference evidence="2 3" key="1">
    <citation type="submission" date="2023-01" db="EMBL/GenBank/DDBJ databases">
        <authorList>
            <person name="Whitehead M."/>
        </authorList>
    </citation>
    <scope>NUCLEOTIDE SEQUENCE [LARGE SCALE GENOMIC DNA]</scope>
</reference>